<dbReference type="Proteomes" id="UP000265520">
    <property type="component" value="Unassembled WGS sequence"/>
</dbReference>
<feature type="region of interest" description="Disordered" evidence="1">
    <location>
        <begin position="1"/>
        <end position="27"/>
    </location>
</feature>
<evidence type="ECO:0000313" key="3">
    <source>
        <dbReference type="Proteomes" id="UP000265520"/>
    </source>
</evidence>
<comment type="caution">
    <text evidence="2">The sequence shown here is derived from an EMBL/GenBank/DDBJ whole genome shotgun (WGS) entry which is preliminary data.</text>
</comment>
<accession>A0A392W602</accession>
<feature type="non-terminal residue" evidence="2">
    <location>
        <position position="1"/>
    </location>
</feature>
<dbReference type="AlphaFoldDB" id="A0A392W602"/>
<reference evidence="2 3" key="1">
    <citation type="journal article" date="2018" name="Front. Plant Sci.">
        <title>Red Clover (Trifolium pratense) and Zigzag Clover (T. medium) - A Picture of Genomic Similarities and Differences.</title>
        <authorList>
            <person name="Dluhosova J."/>
            <person name="Istvanek J."/>
            <person name="Nedelnik J."/>
            <person name="Repkova J."/>
        </authorList>
    </citation>
    <scope>NUCLEOTIDE SEQUENCE [LARGE SCALE GENOMIC DNA]</scope>
    <source>
        <strain evidence="3">cv. 10/8</strain>
        <tissue evidence="2">Leaf</tissue>
    </source>
</reference>
<keyword evidence="3" id="KW-1185">Reference proteome</keyword>
<name>A0A392W602_9FABA</name>
<evidence type="ECO:0000256" key="1">
    <source>
        <dbReference type="SAM" id="MobiDB-lite"/>
    </source>
</evidence>
<organism evidence="2 3">
    <name type="scientific">Trifolium medium</name>
    <dbReference type="NCBI Taxonomy" id="97028"/>
    <lineage>
        <taxon>Eukaryota</taxon>
        <taxon>Viridiplantae</taxon>
        <taxon>Streptophyta</taxon>
        <taxon>Embryophyta</taxon>
        <taxon>Tracheophyta</taxon>
        <taxon>Spermatophyta</taxon>
        <taxon>Magnoliopsida</taxon>
        <taxon>eudicotyledons</taxon>
        <taxon>Gunneridae</taxon>
        <taxon>Pentapetalae</taxon>
        <taxon>rosids</taxon>
        <taxon>fabids</taxon>
        <taxon>Fabales</taxon>
        <taxon>Fabaceae</taxon>
        <taxon>Papilionoideae</taxon>
        <taxon>50 kb inversion clade</taxon>
        <taxon>NPAAA clade</taxon>
        <taxon>Hologalegina</taxon>
        <taxon>IRL clade</taxon>
        <taxon>Trifolieae</taxon>
        <taxon>Trifolium</taxon>
    </lineage>
</organism>
<sequence>TTRDSHEKFHGMEGVGRCRSDKLSKDE</sequence>
<protein>
    <submittedName>
        <fullName evidence="2">Uncharacterized protein</fullName>
    </submittedName>
</protein>
<dbReference type="EMBL" id="LXQA011397430">
    <property type="protein sequence ID" value="MCI95816.1"/>
    <property type="molecule type" value="Genomic_DNA"/>
</dbReference>
<proteinExistence type="predicted"/>
<evidence type="ECO:0000313" key="2">
    <source>
        <dbReference type="EMBL" id="MCI95816.1"/>
    </source>
</evidence>